<gene>
    <name evidence="1" type="ORF">CLO192961_LOCUS174763</name>
</gene>
<keyword evidence="2" id="KW-1185">Reference proteome</keyword>
<comment type="caution">
    <text evidence="1">The sequence shown here is derived from an EMBL/GenBank/DDBJ whole genome shotgun (WGS) entry which is preliminary data.</text>
</comment>
<proteinExistence type="predicted"/>
<organism evidence="1 2">
    <name type="scientific">Bionectria ochroleuca</name>
    <name type="common">Gliocladium roseum</name>
    <dbReference type="NCBI Taxonomy" id="29856"/>
    <lineage>
        <taxon>Eukaryota</taxon>
        <taxon>Fungi</taxon>
        <taxon>Dikarya</taxon>
        <taxon>Ascomycota</taxon>
        <taxon>Pezizomycotina</taxon>
        <taxon>Sordariomycetes</taxon>
        <taxon>Hypocreomycetidae</taxon>
        <taxon>Hypocreales</taxon>
        <taxon>Bionectriaceae</taxon>
        <taxon>Clonostachys</taxon>
    </lineage>
</organism>
<reference evidence="1 2" key="1">
    <citation type="submission" date="2019-06" db="EMBL/GenBank/DDBJ databases">
        <authorList>
            <person name="Broberg M."/>
        </authorList>
    </citation>
    <scope>NUCLEOTIDE SEQUENCE [LARGE SCALE GENOMIC DNA]</scope>
</reference>
<accession>A0ABY6U4V8</accession>
<evidence type="ECO:0000313" key="1">
    <source>
        <dbReference type="EMBL" id="VUC25773.1"/>
    </source>
</evidence>
<evidence type="ECO:0000313" key="2">
    <source>
        <dbReference type="Proteomes" id="UP000766486"/>
    </source>
</evidence>
<sequence length="134" mass="14929">MQDSKTMPTVYDRLISVVLDDFYAYEQKAGQQHKRLVPSTPQLPDGGVVVHKGELVRVQPAQLPTLAREVLVERANGNDGVSYNGFRVAQLQYEIGPKVAIVWPRQRPGDSGTEEIQSPCICGQPVDREKPFNL</sequence>
<protein>
    <submittedName>
        <fullName evidence="1">Uncharacterized protein</fullName>
    </submittedName>
</protein>
<dbReference type="EMBL" id="CABFNS010000739">
    <property type="protein sequence ID" value="VUC25773.1"/>
    <property type="molecule type" value="Genomic_DNA"/>
</dbReference>
<dbReference type="Proteomes" id="UP000766486">
    <property type="component" value="Unassembled WGS sequence"/>
</dbReference>
<name>A0ABY6U4V8_BIOOC</name>